<evidence type="ECO:0000313" key="2">
    <source>
        <dbReference type="WBParaSite" id="SVE_1917500.1"/>
    </source>
</evidence>
<name>A0A0K0G374_STRVS</name>
<proteinExistence type="predicted"/>
<dbReference type="WBParaSite" id="SVE_1917500.1">
    <property type="protein sequence ID" value="SVE_1917500.1"/>
    <property type="gene ID" value="SVE_1917500"/>
</dbReference>
<evidence type="ECO:0000313" key="1">
    <source>
        <dbReference type="Proteomes" id="UP000035680"/>
    </source>
</evidence>
<sequence>MPFEYCKKNYFTQLNQDIVKDVEEIMITDNDVAEENKYHKHGGLRIKCSVTGHDKIAIQKVVIDELYDVIPEKWLHITEDDIEDKKSKFFLSIYYIFID</sequence>
<dbReference type="Proteomes" id="UP000035680">
    <property type="component" value="Unassembled WGS sequence"/>
</dbReference>
<keyword evidence="1" id="KW-1185">Reference proteome</keyword>
<reference evidence="2" key="2">
    <citation type="submission" date="2015-08" db="UniProtKB">
        <authorList>
            <consortium name="WormBaseParasite"/>
        </authorList>
    </citation>
    <scope>IDENTIFICATION</scope>
</reference>
<protein>
    <submittedName>
        <fullName evidence="2">Uncharacterized protein</fullName>
    </submittedName>
</protein>
<accession>A0A0K0G374</accession>
<organism evidence="1 2">
    <name type="scientific">Strongyloides venezuelensis</name>
    <name type="common">Threadworm</name>
    <dbReference type="NCBI Taxonomy" id="75913"/>
    <lineage>
        <taxon>Eukaryota</taxon>
        <taxon>Metazoa</taxon>
        <taxon>Ecdysozoa</taxon>
        <taxon>Nematoda</taxon>
        <taxon>Chromadorea</taxon>
        <taxon>Rhabditida</taxon>
        <taxon>Tylenchina</taxon>
        <taxon>Panagrolaimomorpha</taxon>
        <taxon>Strongyloidoidea</taxon>
        <taxon>Strongyloididae</taxon>
        <taxon>Strongyloides</taxon>
    </lineage>
</organism>
<dbReference type="AlphaFoldDB" id="A0A0K0G374"/>
<reference evidence="1" key="1">
    <citation type="submission" date="2014-07" db="EMBL/GenBank/DDBJ databases">
        <authorList>
            <person name="Martin A.A"/>
            <person name="De Silva N."/>
        </authorList>
    </citation>
    <scope>NUCLEOTIDE SEQUENCE</scope>
</reference>
<dbReference type="STRING" id="75913.A0A0K0G374"/>